<evidence type="ECO:0000313" key="2">
    <source>
        <dbReference type="EMBL" id="ORD92848.1"/>
    </source>
</evidence>
<accession>A0A1X0Q5F2</accession>
<dbReference type="EMBL" id="LVKB01001181">
    <property type="protein sequence ID" value="ORD92848.1"/>
    <property type="molecule type" value="Genomic_DNA"/>
</dbReference>
<comment type="caution">
    <text evidence="2">The sequence shown here is derived from an EMBL/GenBank/DDBJ whole genome shotgun (WGS) entry which is preliminary data.</text>
</comment>
<keyword evidence="1" id="KW-0812">Transmembrane</keyword>
<dbReference type="VEuPathDB" id="MicrosporidiaDB:HERIO_2655"/>
<gene>
    <name evidence="2" type="ORF">HERIO_2655</name>
</gene>
<protein>
    <submittedName>
        <fullName evidence="2">Uncharacterized protein</fullName>
    </submittedName>
</protein>
<evidence type="ECO:0000256" key="1">
    <source>
        <dbReference type="SAM" id="Phobius"/>
    </source>
</evidence>
<keyword evidence="1" id="KW-1133">Transmembrane helix</keyword>
<keyword evidence="1" id="KW-0472">Membrane</keyword>
<dbReference type="Proteomes" id="UP000192356">
    <property type="component" value="Unassembled WGS sequence"/>
</dbReference>
<evidence type="ECO:0000313" key="3">
    <source>
        <dbReference type="Proteomes" id="UP000192356"/>
    </source>
</evidence>
<dbReference type="AlphaFoldDB" id="A0A1X0Q5F2"/>
<reference evidence="2 3" key="1">
    <citation type="journal article" date="2017" name="Environ. Microbiol.">
        <title>Decay of the glycolytic pathway and adaptation to intranuclear parasitism within Enterocytozoonidae microsporidia.</title>
        <authorList>
            <person name="Wiredu Boakye D."/>
            <person name="Jaroenlak P."/>
            <person name="Prachumwat A."/>
            <person name="Williams T.A."/>
            <person name="Bateman K.S."/>
            <person name="Itsathitphaisarn O."/>
            <person name="Sritunyalucksana K."/>
            <person name="Paszkiewicz K.H."/>
            <person name="Moore K.A."/>
            <person name="Stentiford G.D."/>
            <person name="Williams B.A."/>
        </authorList>
    </citation>
    <scope>NUCLEOTIDE SEQUENCE [LARGE SCALE GENOMIC DNA]</scope>
    <source>
        <strain evidence="2 3">GB1</strain>
    </source>
</reference>
<organism evidence="2 3">
    <name type="scientific">Hepatospora eriocheir</name>
    <dbReference type="NCBI Taxonomy" id="1081669"/>
    <lineage>
        <taxon>Eukaryota</taxon>
        <taxon>Fungi</taxon>
        <taxon>Fungi incertae sedis</taxon>
        <taxon>Microsporidia</taxon>
        <taxon>Hepatosporidae</taxon>
        <taxon>Hepatospora</taxon>
    </lineage>
</organism>
<proteinExistence type="predicted"/>
<feature type="transmembrane region" description="Helical" evidence="1">
    <location>
        <begin position="56"/>
        <end position="78"/>
    </location>
</feature>
<sequence length="81" mass="9615">MRIIIFSIIINFLKIRSNVDEDNDSGIDLIFQEDQLPNSNSLEELKEYYMIFLQKYYFLMIAILLFVLSVIVFIGFLIDKN</sequence>
<keyword evidence="3" id="KW-1185">Reference proteome</keyword>
<name>A0A1X0Q5F2_9MICR</name>